<comment type="caution">
    <text evidence="2">The sequence shown here is derived from an EMBL/GenBank/DDBJ whole genome shotgun (WGS) entry which is preliminary data.</text>
</comment>
<dbReference type="Pfam" id="PF13770">
    <property type="entry name" value="DUF4169"/>
    <property type="match status" value="1"/>
</dbReference>
<protein>
    <submittedName>
        <fullName evidence="2">Uncharacterized protein DUF4169</fullName>
    </submittedName>
</protein>
<feature type="compositionally biased region" description="Basic and acidic residues" evidence="1">
    <location>
        <begin position="15"/>
        <end position="30"/>
    </location>
</feature>
<feature type="compositionally biased region" description="Basic and acidic residues" evidence="1">
    <location>
        <begin position="38"/>
        <end position="55"/>
    </location>
</feature>
<sequence>MAEIVNLRQMRKAKLRAERETQADHNRARFGEPSALRRARDVQNERDKRRLEAHRLGQSPGVEGSADGEPAS</sequence>
<dbReference type="RefSeq" id="WP_110376606.1">
    <property type="nucleotide sequence ID" value="NZ_JAHBRY010000001.1"/>
</dbReference>
<dbReference type="OrthoDB" id="7173889at2"/>
<organism evidence="2 3">
    <name type="scientific">Chelatococcus asaccharovorans</name>
    <dbReference type="NCBI Taxonomy" id="28210"/>
    <lineage>
        <taxon>Bacteria</taxon>
        <taxon>Pseudomonadati</taxon>
        <taxon>Pseudomonadota</taxon>
        <taxon>Alphaproteobacteria</taxon>
        <taxon>Hyphomicrobiales</taxon>
        <taxon>Chelatococcaceae</taxon>
        <taxon>Chelatococcus</taxon>
    </lineage>
</organism>
<gene>
    <name evidence="2" type="ORF">C7450_109252</name>
</gene>
<accession>A0A2V3UBX0</accession>
<proteinExistence type="predicted"/>
<keyword evidence="3" id="KW-1185">Reference proteome</keyword>
<feature type="region of interest" description="Disordered" evidence="1">
    <location>
        <begin position="15"/>
        <end position="72"/>
    </location>
</feature>
<reference evidence="2 3" key="1">
    <citation type="submission" date="2018-05" db="EMBL/GenBank/DDBJ databases">
        <title>Genomic Encyclopedia of Type Strains, Phase IV (KMG-IV): sequencing the most valuable type-strain genomes for metagenomic binning, comparative biology and taxonomic classification.</title>
        <authorList>
            <person name="Goeker M."/>
        </authorList>
    </citation>
    <scope>NUCLEOTIDE SEQUENCE [LARGE SCALE GENOMIC DNA]</scope>
    <source>
        <strain evidence="2 3">DSM 6462</strain>
    </source>
</reference>
<dbReference type="AlphaFoldDB" id="A0A2V3UBX0"/>
<evidence type="ECO:0000313" key="3">
    <source>
        <dbReference type="Proteomes" id="UP000248021"/>
    </source>
</evidence>
<evidence type="ECO:0000256" key="1">
    <source>
        <dbReference type="SAM" id="MobiDB-lite"/>
    </source>
</evidence>
<name>A0A2V3UBX0_9HYPH</name>
<dbReference type="Proteomes" id="UP000248021">
    <property type="component" value="Unassembled WGS sequence"/>
</dbReference>
<dbReference type="InterPro" id="IPR025227">
    <property type="entry name" value="DUF4169"/>
</dbReference>
<evidence type="ECO:0000313" key="2">
    <source>
        <dbReference type="EMBL" id="PXW55840.1"/>
    </source>
</evidence>
<dbReference type="EMBL" id="QJJK01000009">
    <property type="protein sequence ID" value="PXW55840.1"/>
    <property type="molecule type" value="Genomic_DNA"/>
</dbReference>